<dbReference type="GO" id="GO:0005829">
    <property type="term" value="C:cytosol"/>
    <property type="evidence" value="ECO:0007669"/>
    <property type="project" value="TreeGrafter"/>
</dbReference>
<dbReference type="InterPro" id="IPR058240">
    <property type="entry name" value="rSAM_sf"/>
</dbReference>
<feature type="region of interest" description="Disordered" evidence="8">
    <location>
        <begin position="522"/>
        <end position="577"/>
    </location>
</feature>
<feature type="compositionally biased region" description="Low complexity" evidence="8">
    <location>
        <begin position="545"/>
        <end position="558"/>
    </location>
</feature>
<protein>
    <submittedName>
        <fullName evidence="11">Radical SAM</fullName>
    </submittedName>
</protein>
<evidence type="ECO:0000256" key="1">
    <source>
        <dbReference type="ARBA" id="ARBA00001966"/>
    </source>
</evidence>
<keyword evidence="4" id="KW-0949">S-adenosyl-L-methionine</keyword>
<gene>
    <name evidence="11" type="ordered locus">Adeh_3883</name>
</gene>
<evidence type="ECO:0000256" key="2">
    <source>
        <dbReference type="ARBA" id="ARBA00022603"/>
    </source>
</evidence>
<comment type="cofactor">
    <cofactor evidence="1">
        <name>[4Fe-4S] cluster</name>
        <dbReference type="ChEBI" id="CHEBI:49883"/>
    </cofactor>
</comment>
<dbReference type="CDD" id="cd01335">
    <property type="entry name" value="Radical_SAM"/>
    <property type="match status" value="1"/>
</dbReference>
<dbReference type="SFLD" id="SFLDG01082">
    <property type="entry name" value="B12-binding_domain_containing"/>
    <property type="match status" value="1"/>
</dbReference>
<evidence type="ECO:0000256" key="4">
    <source>
        <dbReference type="ARBA" id="ARBA00022691"/>
    </source>
</evidence>
<dbReference type="Pfam" id="PF02310">
    <property type="entry name" value="B12-binding"/>
    <property type="match status" value="1"/>
</dbReference>
<reference evidence="11" key="1">
    <citation type="submission" date="2006-01" db="EMBL/GenBank/DDBJ databases">
        <title>Complete sequence of Anaeromyxobacter dehalogenans 2CP-C.</title>
        <authorList>
            <consortium name="US DOE Joint Genome Institute"/>
            <person name="Copeland A."/>
            <person name="Lucas S."/>
            <person name="Lapidus A."/>
            <person name="Barry K."/>
            <person name="Detter J.C."/>
            <person name="Glavina T."/>
            <person name="Hammon N."/>
            <person name="Israni S."/>
            <person name="Pitluck S."/>
            <person name="Brettin T."/>
            <person name="Bruce D."/>
            <person name="Han C."/>
            <person name="Tapia R."/>
            <person name="Gilna P."/>
            <person name="Kiss H."/>
            <person name="Schmutz J."/>
            <person name="Larimer F."/>
            <person name="Land M."/>
            <person name="Kyrpides N."/>
            <person name="Anderson I."/>
            <person name="Sanford R.A."/>
            <person name="Ritalahti K.M."/>
            <person name="Thomas H.S."/>
            <person name="Kirby J.R."/>
            <person name="Zhulin I.B."/>
            <person name="Loeffler F.E."/>
            <person name="Richardson P."/>
        </authorList>
    </citation>
    <scope>NUCLEOTIDE SEQUENCE</scope>
    <source>
        <strain evidence="11">2CP-C</strain>
    </source>
</reference>
<feature type="domain" description="Radical SAM core" evidence="10">
    <location>
        <begin position="174"/>
        <end position="401"/>
    </location>
</feature>
<accession>Q2IGE2</accession>
<dbReference type="AlphaFoldDB" id="Q2IGE2"/>
<proteinExistence type="predicted"/>
<dbReference type="Proteomes" id="UP000001935">
    <property type="component" value="Chromosome"/>
</dbReference>
<evidence type="ECO:0000256" key="5">
    <source>
        <dbReference type="ARBA" id="ARBA00022723"/>
    </source>
</evidence>
<dbReference type="GO" id="GO:0031419">
    <property type="term" value="F:cobalamin binding"/>
    <property type="evidence" value="ECO:0007669"/>
    <property type="project" value="InterPro"/>
</dbReference>
<evidence type="ECO:0000313" key="11">
    <source>
        <dbReference type="EMBL" id="ABC83647.1"/>
    </source>
</evidence>
<keyword evidence="6" id="KW-0408">Iron</keyword>
<dbReference type="OrthoDB" id="9762608at2"/>
<dbReference type="SUPFAM" id="SSF102114">
    <property type="entry name" value="Radical SAM enzymes"/>
    <property type="match status" value="1"/>
</dbReference>
<dbReference type="PROSITE" id="PS51332">
    <property type="entry name" value="B12_BINDING"/>
    <property type="match status" value="1"/>
</dbReference>
<dbReference type="InterPro" id="IPR006158">
    <property type="entry name" value="Cobalamin-bd"/>
</dbReference>
<dbReference type="SMART" id="SM00729">
    <property type="entry name" value="Elp3"/>
    <property type="match status" value="1"/>
</dbReference>
<keyword evidence="7" id="KW-0411">Iron-sulfur</keyword>
<dbReference type="EMBL" id="CP000251">
    <property type="protein sequence ID" value="ABC83647.1"/>
    <property type="molecule type" value="Genomic_DNA"/>
</dbReference>
<dbReference type="InterPro" id="IPR036724">
    <property type="entry name" value="Cobalamin-bd_sf"/>
</dbReference>
<dbReference type="eggNOG" id="COG1032">
    <property type="taxonomic scope" value="Bacteria"/>
</dbReference>
<dbReference type="CDD" id="cd02068">
    <property type="entry name" value="radical_SAM_B12_BD"/>
    <property type="match status" value="1"/>
</dbReference>
<dbReference type="SFLD" id="SFLDS00029">
    <property type="entry name" value="Radical_SAM"/>
    <property type="match status" value="1"/>
</dbReference>
<evidence type="ECO:0000259" key="10">
    <source>
        <dbReference type="PROSITE" id="PS51918"/>
    </source>
</evidence>
<feature type="compositionally biased region" description="Gly residues" evidence="8">
    <location>
        <begin position="565"/>
        <end position="577"/>
    </location>
</feature>
<sequence>MAACDVVLVGYEDEENLGLRSLAAYLAQAGVTVDLAPYRAGVRRDLLAYLRARRPRLVGFSLIFQGMLPDFADLVAYLRANGVAAHFTMGGHFPSLAWARTLALVPGLDTVVRHEGEVTLLELVRALDRPARWREIPGLAFRDRGLPIATPPRPLVPDLDALPFPLRRRETLAARDVGIASLAASRGCHYDCSFCSVQTFYGEPPGPRRRTRSPGNVADEMQVLHEAKGVRVFIFKDDDLATRGPRARAWIEAFARELEARGLGRRIAWRISCRVDDLDADLLRRLRGVGLTWVYLGIESGSEQGLRTCNKRFTVDDVRRGVALLRRLRLAFDYGFMLLDPDSTFASVRESVGFLEDLGRRGDASVHFTKMFPYVGTAIAARLAAEGRLAGTDAAPDYAFRDPRLDLLQGFLSEAFHERNFGPDGLVSASRMAAFDLELATRFGGAGAGTRAYHAALRHLTARGNALAIAAVRRALDVLEARSVDGCLAAWPGLLELARVAREADLDLARRLRGVMEANGHDAPRPRLLLSAPRRAPRPARPDRPGSLAPRPRASRASARARRGTGAGARRGAGWRG</sequence>
<dbReference type="SUPFAM" id="SSF52242">
    <property type="entry name" value="Cobalamin (vitamin B12)-binding domain"/>
    <property type="match status" value="1"/>
</dbReference>
<evidence type="ECO:0000313" key="12">
    <source>
        <dbReference type="Proteomes" id="UP000001935"/>
    </source>
</evidence>
<dbReference type="STRING" id="290397.Adeh_3883"/>
<dbReference type="GO" id="GO:0003824">
    <property type="term" value="F:catalytic activity"/>
    <property type="evidence" value="ECO:0007669"/>
    <property type="project" value="InterPro"/>
</dbReference>
<dbReference type="PROSITE" id="PS51918">
    <property type="entry name" value="RADICAL_SAM"/>
    <property type="match status" value="1"/>
</dbReference>
<keyword evidence="2" id="KW-0489">Methyltransferase</keyword>
<dbReference type="KEGG" id="ade:Adeh_3883"/>
<evidence type="ECO:0000256" key="8">
    <source>
        <dbReference type="SAM" id="MobiDB-lite"/>
    </source>
</evidence>
<name>Q2IGE2_ANADE</name>
<dbReference type="HOGENOM" id="CLU_476237_0_0_7"/>
<dbReference type="Gene3D" id="3.40.50.280">
    <property type="entry name" value="Cobalamin-binding domain"/>
    <property type="match status" value="1"/>
</dbReference>
<keyword evidence="3" id="KW-0808">Transferase</keyword>
<evidence type="ECO:0000256" key="3">
    <source>
        <dbReference type="ARBA" id="ARBA00022679"/>
    </source>
</evidence>
<dbReference type="SFLD" id="SFLDG01123">
    <property type="entry name" value="methyltransferase_(Class_B)"/>
    <property type="match status" value="1"/>
</dbReference>
<dbReference type="RefSeq" id="WP_011422929.1">
    <property type="nucleotide sequence ID" value="NC_007760.1"/>
</dbReference>
<evidence type="ECO:0000256" key="6">
    <source>
        <dbReference type="ARBA" id="ARBA00023004"/>
    </source>
</evidence>
<dbReference type="InterPro" id="IPR007197">
    <property type="entry name" value="rSAM"/>
</dbReference>
<dbReference type="PANTHER" id="PTHR43409">
    <property type="entry name" value="ANAEROBIC MAGNESIUM-PROTOPORPHYRIN IX MONOMETHYL ESTER CYCLASE-RELATED"/>
    <property type="match status" value="1"/>
</dbReference>
<dbReference type="PANTHER" id="PTHR43409:SF7">
    <property type="entry name" value="BLL1977 PROTEIN"/>
    <property type="match status" value="1"/>
</dbReference>
<evidence type="ECO:0000259" key="9">
    <source>
        <dbReference type="PROSITE" id="PS51332"/>
    </source>
</evidence>
<dbReference type="InterPro" id="IPR034466">
    <property type="entry name" value="Methyltransferase_Class_B"/>
</dbReference>
<organism evidence="11 12">
    <name type="scientific">Anaeromyxobacter dehalogenans (strain 2CP-C)</name>
    <dbReference type="NCBI Taxonomy" id="290397"/>
    <lineage>
        <taxon>Bacteria</taxon>
        <taxon>Pseudomonadati</taxon>
        <taxon>Myxococcota</taxon>
        <taxon>Myxococcia</taxon>
        <taxon>Myxococcales</taxon>
        <taxon>Cystobacterineae</taxon>
        <taxon>Anaeromyxobacteraceae</taxon>
        <taxon>Anaeromyxobacter</taxon>
    </lineage>
</organism>
<evidence type="ECO:0000256" key="7">
    <source>
        <dbReference type="ARBA" id="ARBA00023014"/>
    </source>
</evidence>
<dbReference type="Gene3D" id="3.80.30.20">
    <property type="entry name" value="tm_1862 like domain"/>
    <property type="match status" value="1"/>
</dbReference>
<keyword evidence="5" id="KW-0479">Metal-binding</keyword>
<dbReference type="Pfam" id="PF04055">
    <property type="entry name" value="Radical_SAM"/>
    <property type="match status" value="1"/>
</dbReference>
<dbReference type="InterPro" id="IPR023404">
    <property type="entry name" value="rSAM_horseshoe"/>
</dbReference>
<dbReference type="GO" id="GO:0051539">
    <property type="term" value="F:4 iron, 4 sulfur cluster binding"/>
    <property type="evidence" value="ECO:0007669"/>
    <property type="project" value="UniProtKB-KW"/>
</dbReference>
<dbReference type="InterPro" id="IPR051198">
    <property type="entry name" value="BchE-like"/>
</dbReference>
<dbReference type="InterPro" id="IPR006638">
    <property type="entry name" value="Elp3/MiaA/NifB-like_rSAM"/>
</dbReference>
<feature type="domain" description="B12-binding" evidence="9">
    <location>
        <begin position="2"/>
        <end position="134"/>
    </location>
</feature>
<dbReference type="GO" id="GO:0046872">
    <property type="term" value="F:metal ion binding"/>
    <property type="evidence" value="ECO:0007669"/>
    <property type="project" value="UniProtKB-KW"/>
</dbReference>